<accession>F7PJ17</accession>
<evidence type="ECO:0000256" key="1">
    <source>
        <dbReference type="ARBA" id="ARBA00000077"/>
    </source>
</evidence>
<evidence type="ECO:0000256" key="17">
    <source>
        <dbReference type="SAM" id="MobiDB-lite"/>
    </source>
</evidence>
<comment type="catalytic activity">
    <reaction evidence="1 14 15 16">
        <text>Endonucleolytic cleavage to 5'-phosphomonoester.</text>
        <dbReference type="EC" id="3.1.26.4"/>
    </reaction>
</comment>
<evidence type="ECO:0000256" key="16">
    <source>
        <dbReference type="RuleBase" id="RU003515"/>
    </source>
</evidence>
<dbReference type="FunFam" id="1.10.10.460:FF:000001">
    <property type="entry name" value="Ribonuclease"/>
    <property type="match status" value="1"/>
</dbReference>
<dbReference type="PATRIC" id="fig|1033806.12.peg.835"/>
<keyword evidence="10 14" id="KW-0479">Metal-binding</keyword>
<comment type="cofactor">
    <cofactor evidence="14 15">
        <name>Mn(2+)</name>
        <dbReference type="ChEBI" id="CHEBI:29035"/>
    </cofactor>
    <cofactor evidence="14 15">
        <name>Mg(2+)</name>
        <dbReference type="ChEBI" id="CHEBI:18420"/>
    </cofactor>
    <text evidence="14 15">Manganese or magnesium. Binds 1 divalent metal ion per monomer in the absence of substrate. May bind a second metal ion after substrate binding.</text>
</comment>
<dbReference type="KEGG" id="hti:HTIA_0842"/>
<evidence type="ECO:0000256" key="10">
    <source>
        <dbReference type="ARBA" id="ARBA00022723"/>
    </source>
</evidence>
<evidence type="ECO:0000256" key="13">
    <source>
        <dbReference type="ARBA" id="ARBA00023211"/>
    </source>
</evidence>
<dbReference type="GO" id="GO:0032299">
    <property type="term" value="C:ribonuclease H2 complex"/>
    <property type="evidence" value="ECO:0007669"/>
    <property type="project" value="TreeGrafter"/>
</dbReference>
<evidence type="ECO:0000256" key="8">
    <source>
        <dbReference type="ARBA" id="ARBA00022490"/>
    </source>
</evidence>
<evidence type="ECO:0000256" key="3">
    <source>
        <dbReference type="ARBA" id="ARBA00004065"/>
    </source>
</evidence>
<gene>
    <name evidence="14" type="primary">rnhB</name>
    <name evidence="19" type="ORF">HTIA_0842</name>
</gene>
<organism evidence="19 20">
    <name type="scientific">Halorhabdus tiamatea SARL4B</name>
    <dbReference type="NCBI Taxonomy" id="1033806"/>
    <lineage>
        <taxon>Archaea</taxon>
        <taxon>Methanobacteriati</taxon>
        <taxon>Methanobacteriota</taxon>
        <taxon>Stenosarchaea group</taxon>
        <taxon>Halobacteria</taxon>
        <taxon>Halobacteriales</taxon>
        <taxon>Haloarculaceae</taxon>
        <taxon>Halorhabdus</taxon>
    </lineage>
</organism>
<feature type="region of interest" description="Disordered" evidence="17">
    <location>
        <begin position="1"/>
        <end position="52"/>
    </location>
</feature>
<dbReference type="RefSeq" id="WP_008525699.1">
    <property type="nucleotide sequence ID" value="NC_021921.1"/>
</dbReference>
<dbReference type="InterPro" id="IPR012337">
    <property type="entry name" value="RNaseH-like_sf"/>
</dbReference>
<dbReference type="CDD" id="cd07180">
    <property type="entry name" value="RNase_HII_archaea_like"/>
    <property type="match status" value="1"/>
</dbReference>
<evidence type="ECO:0000256" key="11">
    <source>
        <dbReference type="ARBA" id="ARBA00022759"/>
    </source>
</evidence>
<comment type="subcellular location">
    <subcellularLocation>
        <location evidence="4 14">Cytoplasm</location>
    </subcellularLocation>
</comment>
<dbReference type="AlphaFoldDB" id="F7PJ17"/>
<dbReference type="GO" id="GO:0003723">
    <property type="term" value="F:RNA binding"/>
    <property type="evidence" value="ECO:0007669"/>
    <property type="project" value="UniProtKB-UniRule"/>
</dbReference>
<keyword evidence="11 14" id="KW-0255">Endonuclease</keyword>
<comment type="cofactor">
    <cofactor evidence="2">
        <name>Mg(2+)</name>
        <dbReference type="ChEBI" id="CHEBI:18420"/>
    </cofactor>
</comment>
<evidence type="ECO:0000256" key="9">
    <source>
        <dbReference type="ARBA" id="ARBA00022722"/>
    </source>
</evidence>
<dbReference type="GO" id="GO:0004523">
    <property type="term" value="F:RNA-DNA hybrid ribonuclease activity"/>
    <property type="evidence" value="ECO:0007669"/>
    <property type="project" value="UniProtKB-UniRule"/>
</dbReference>
<reference evidence="19 20" key="1">
    <citation type="journal article" date="2014" name="Environ. Microbiol.">
        <title>Halorhabdus tiamatea: proteogenomics and glycosidase activity measurements identify the first cultivated euryarchaeon from a deep-sea anoxic brine lake as potential polysaccharide degrader.</title>
        <authorList>
            <person name="Werner J."/>
            <person name="Ferrer M."/>
            <person name="Michel G."/>
            <person name="Mann A.J."/>
            <person name="Huang S."/>
            <person name="Juarez S."/>
            <person name="Ciordia S."/>
            <person name="Albar J.P."/>
            <person name="Alcaide M."/>
            <person name="La Cono V."/>
            <person name="Yakimov M.M."/>
            <person name="Antunes A."/>
            <person name="Taborda M."/>
            <person name="Da Costa M.S."/>
            <person name="Amann R.I."/>
            <person name="Gloeckner F.O."/>
            <person name="Golyshina O.V."/>
            <person name="Golyshin P.N."/>
            <person name="Teeling H."/>
        </authorList>
    </citation>
    <scope>NUCLEOTIDE SEQUENCE [LARGE SCALE GENOMIC DNA]</scope>
    <source>
        <strain evidence="20">SARL4B</strain>
    </source>
</reference>
<dbReference type="EC" id="3.1.26.4" evidence="6 14"/>
<dbReference type="GO" id="GO:0005737">
    <property type="term" value="C:cytoplasm"/>
    <property type="evidence" value="ECO:0007669"/>
    <property type="project" value="UniProtKB-SubCell"/>
</dbReference>
<dbReference type="Pfam" id="PF01351">
    <property type="entry name" value="RNase_HII"/>
    <property type="match status" value="1"/>
</dbReference>
<evidence type="ECO:0000256" key="15">
    <source>
        <dbReference type="PROSITE-ProRule" id="PRU01319"/>
    </source>
</evidence>
<dbReference type="HOGENOM" id="CLU_036532_0_4_2"/>
<dbReference type="GeneID" id="23797822"/>
<dbReference type="HAMAP" id="MF_00052_A">
    <property type="entry name" value="RNase_HII_A"/>
    <property type="match status" value="1"/>
</dbReference>
<name>F7PJ17_9EURY</name>
<evidence type="ECO:0000256" key="4">
    <source>
        <dbReference type="ARBA" id="ARBA00004496"/>
    </source>
</evidence>
<keyword evidence="9 14" id="KW-0540">Nuclease</keyword>
<evidence type="ECO:0000313" key="20">
    <source>
        <dbReference type="Proteomes" id="UP000015381"/>
    </source>
</evidence>
<comment type="function">
    <text evidence="3 14 16">Endonuclease that specifically degrades the RNA of RNA-DNA hybrids.</text>
</comment>
<feature type="binding site" evidence="14 15">
    <location>
        <position position="50"/>
    </location>
    <ligand>
        <name>a divalent metal cation</name>
        <dbReference type="ChEBI" id="CHEBI:60240"/>
    </ligand>
</feature>
<evidence type="ECO:0000256" key="6">
    <source>
        <dbReference type="ARBA" id="ARBA00012180"/>
    </source>
</evidence>
<dbReference type="InterPro" id="IPR020787">
    <property type="entry name" value="RNase_HII_arc"/>
</dbReference>
<feature type="binding site" evidence="14 15">
    <location>
        <position position="51"/>
    </location>
    <ligand>
        <name>a divalent metal cation</name>
        <dbReference type="ChEBI" id="CHEBI:60240"/>
    </ligand>
</feature>
<comment type="similarity">
    <text evidence="5 14 16">Belongs to the RNase HII family.</text>
</comment>
<dbReference type="Proteomes" id="UP000015381">
    <property type="component" value="Chromosome I"/>
</dbReference>
<dbReference type="GO" id="GO:0030145">
    <property type="term" value="F:manganese ion binding"/>
    <property type="evidence" value="ECO:0007669"/>
    <property type="project" value="UniProtKB-UniRule"/>
</dbReference>
<feature type="domain" description="RNase H type-2" evidence="18">
    <location>
        <begin position="44"/>
        <end position="249"/>
    </location>
</feature>
<dbReference type="GO" id="GO:0006298">
    <property type="term" value="P:mismatch repair"/>
    <property type="evidence" value="ECO:0007669"/>
    <property type="project" value="TreeGrafter"/>
</dbReference>
<sequence>MTGSGDGDAGGDDAAGGDQQAVAGDERPPGERTRLDDWTDDGGGLRAGVDEAGKGPVLGSMFAACIVADPADLPDDVDDSKDLAPERREELAVVIRDRADAVAVSEIPVARIDDPETDMNTLTVAAHAEALEPVASDGLATYLDAGDTNAVRFERRVADRVEADLDLRAEHGADAAYPIVGAASIVAKVERDAHVAALAAEYGDLGSGYPGDSTTRAFLERYIEEHGELPACARESWQTSRDVRNAAGQAALDDFD</sequence>
<proteinExistence type="inferred from homology"/>
<dbReference type="GO" id="GO:0043137">
    <property type="term" value="P:DNA replication, removal of RNA primer"/>
    <property type="evidence" value="ECO:0007669"/>
    <property type="project" value="TreeGrafter"/>
</dbReference>
<dbReference type="InterPro" id="IPR001352">
    <property type="entry name" value="RNase_HII/HIII"/>
</dbReference>
<dbReference type="InterPro" id="IPR004649">
    <property type="entry name" value="RNase_H2_suA"/>
</dbReference>
<evidence type="ECO:0000259" key="18">
    <source>
        <dbReference type="PROSITE" id="PS51975"/>
    </source>
</evidence>
<dbReference type="NCBIfam" id="TIGR00729">
    <property type="entry name" value="ribonuclease HII"/>
    <property type="match status" value="1"/>
</dbReference>
<dbReference type="PROSITE" id="PS51975">
    <property type="entry name" value="RNASE_H_2"/>
    <property type="match status" value="1"/>
</dbReference>
<keyword evidence="8 14" id="KW-0963">Cytoplasm</keyword>
<dbReference type="Gene3D" id="3.30.420.10">
    <property type="entry name" value="Ribonuclease H-like superfamily/Ribonuclease H"/>
    <property type="match status" value="1"/>
</dbReference>
<dbReference type="InterPro" id="IPR023160">
    <property type="entry name" value="RNase_HII_hlx-loop-hlx_cap_dom"/>
</dbReference>
<dbReference type="PANTHER" id="PTHR10954">
    <property type="entry name" value="RIBONUCLEASE H2 SUBUNIT A"/>
    <property type="match status" value="1"/>
</dbReference>
<evidence type="ECO:0000256" key="2">
    <source>
        <dbReference type="ARBA" id="ARBA00001946"/>
    </source>
</evidence>
<evidence type="ECO:0000313" key="19">
    <source>
        <dbReference type="EMBL" id="CCQ32982.1"/>
    </source>
</evidence>
<keyword evidence="13 14" id="KW-0464">Manganese</keyword>
<evidence type="ECO:0000256" key="7">
    <source>
        <dbReference type="ARBA" id="ARBA00019179"/>
    </source>
</evidence>
<evidence type="ECO:0000256" key="5">
    <source>
        <dbReference type="ARBA" id="ARBA00007383"/>
    </source>
</evidence>
<protein>
    <recommendedName>
        <fullName evidence="7 14">Ribonuclease HII</fullName>
        <shortName evidence="14">RNase HII</shortName>
        <ecNumber evidence="6 14">3.1.26.4</ecNumber>
    </recommendedName>
</protein>
<feature type="compositionally biased region" description="Basic and acidic residues" evidence="17">
    <location>
        <begin position="24"/>
        <end position="37"/>
    </location>
</feature>
<keyword evidence="20" id="KW-1185">Reference proteome</keyword>
<feature type="binding site" evidence="14 15">
    <location>
        <position position="144"/>
    </location>
    <ligand>
        <name>a divalent metal cation</name>
        <dbReference type="ChEBI" id="CHEBI:60240"/>
    </ligand>
</feature>
<dbReference type="Gene3D" id="1.10.10.460">
    <property type="entry name" value="Ribonuclease hii. Domain 2"/>
    <property type="match status" value="1"/>
</dbReference>
<dbReference type="SUPFAM" id="SSF53098">
    <property type="entry name" value="Ribonuclease H-like"/>
    <property type="match status" value="1"/>
</dbReference>
<dbReference type="InterPro" id="IPR024567">
    <property type="entry name" value="RNase_HII/HIII_dom"/>
</dbReference>
<dbReference type="EMBL" id="HF571520">
    <property type="protein sequence ID" value="CCQ32982.1"/>
    <property type="molecule type" value="Genomic_DNA"/>
</dbReference>
<keyword evidence="12 14" id="KW-0378">Hydrolase</keyword>
<dbReference type="InterPro" id="IPR036397">
    <property type="entry name" value="RNaseH_sf"/>
</dbReference>
<dbReference type="PANTHER" id="PTHR10954:SF23">
    <property type="entry name" value="RIBONUCLEASE"/>
    <property type="match status" value="1"/>
</dbReference>
<evidence type="ECO:0000256" key="14">
    <source>
        <dbReference type="HAMAP-Rule" id="MF_00052"/>
    </source>
</evidence>
<evidence type="ECO:0000256" key="12">
    <source>
        <dbReference type="ARBA" id="ARBA00022801"/>
    </source>
</evidence>